<dbReference type="Gene3D" id="3.40.190.10">
    <property type="entry name" value="Periplasmic binding protein-like II"/>
    <property type="match status" value="1"/>
</dbReference>
<keyword evidence="1" id="KW-0732">Signal</keyword>
<accession>A0ABV6BFV0</accession>
<comment type="caution">
    <text evidence="2">The sequence shown here is derived from an EMBL/GenBank/DDBJ whole genome shotgun (WGS) entry which is preliminary data.</text>
</comment>
<evidence type="ECO:0000313" key="3">
    <source>
        <dbReference type="Proteomes" id="UP001589813"/>
    </source>
</evidence>
<feature type="signal peptide" evidence="1">
    <location>
        <begin position="1"/>
        <end position="27"/>
    </location>
</feature>
<dbReference type="RefSeq" id="WP_377246224.1">
    <property type="nucleotide sequence ID" value="NZ_JBHLXP010000004.1"/>
</dbReference>
<dbReference type="EMBL" id="JBHLXP010000004">
    <property type="protein sequence ID" value="MFC0049757.1"/>
    <property type="molecule type" value="Genomic_DNA"/>
</dbReference>
<protein>
    <submittedName>
        <fullName evidence="2">Substrate-binding periplasmic protein</fullName>
    </submittedName>
</protein>
<name>A0ABV6BFV0_9GAMM</name>
<evidence type="ECO:0000256" key="1">
    <source>
        <dbReference type="SAM" id="SignalP"/>
    </source>
</evidence>
<proteinExistence type="predicted"/>
<keyword evidence="3" id="KW-1185">Reference proteome</keyword>
<reference evidence="2 3" key="1">
    <citation type="submission" date="2024-09" db="EMBL/GenBank/DDBJ databases">
        <authorList>
            <person name="Sun Q."/>
            <person name="Mori K."/>
        </authorList>
    </citation>
    <scope>NUCLEOTIDE SEQUENCE [LARGE SCALE GENOMIC DNA]</scope>
    <source>
        <strain evidence="2 3">KCTC 23315</strain>
    </source>
</reference>
<evidence type="ECO:0000313" key="2">
    <source>
        <dbReference type="EMBL" id="MFC0049757.1"/>
    </source>
</evidence>
<gene>
    <name evidence="2" type="ORF">ACFFJP_15770</name>
</gene>
<dbReference type="Proteomes" id="UP001589813">
    <property type="component" value="Unassembled WGS sequence"/>
</dbReference>
<sequence length="281" mass="32008">MFRIPLTQFAAACLWCCLLLTPVDVMAAAKPAVQTVYYGGNQRQDYYVELLQLALSYPGNHDYQLKASGLHLPKQRAFDLMNAHGGIDVLFGSVSQERLRQYRGIPFSILKGYNGWRVALIHRQTPDILRGIHSKQHLSRLTAGQFLTWSDTQILRRNGLKVDTSTDGNGLYGMLERGRIDYFPLSVLEVAYELSIHQNPQLMIDPHLLIIYPSATWFYVAKDNKALADVLLQGLQQAEQDGSFDKLFQRYFGDALQQLQLEKRTRIMLENPLLPAQVKIK</sequence>
<feature type="chain" id="PRO_5045808662" evidence="1">
    <location>
        <begin position="28"/>
        <end position="281"/>
    </location>
</feature>
<dbReference type="SUPFAM" id="SSF53850">
    <property type="entry name" value="Periplasmic binding protein-like II"/>
    <property type="match status" value="1"/>
</dbReference>
<organism evidence="2 3">
    <name type="scientific">Rheinheimera tilapiae</name>
    <dbReference type="NCBI Taxonomy" id="875043"/>
    <lineage>
        <taxon>Bacteria</taxon>
        <taxon>Pseudomonadati</taxon>
        <taxon>Pseudomonadota</taxon>
        <taxon>Gammaproteobacteria</taxon>
        <taxon>Chromatiales</taxon>
        <taxon>Chromatiaceae</taxon>
        <taxon>Rheinheimera</taxon>
    </lineage>
</organism>